<dbReference type="GO" id="GO:0016020">
    <property type="term" value="C:membrane"/>
    <property type="evidence" value="ECO:0007669"/>
    <property type="project" value="TreeGrafter"/>
</dbReference>
<keyword evidence="1" id="KW-0472">Membrane</keyword>
<feature type="transmembrane region" description="Helical" evidence="1">
    <location>
        <begin position="138"/>
        <end position="165"/>
    </location>
</feature>
<feature type="transmembrane region" description="Helical" evidence="1">
    <location>
        <begin position="278"/>
        <end position="294"/>
    </location>
</feature>
<evidence type="ECO:0000259" key="2">
    <source>
        <dbReference type="Pfam" id="PF01757"/>
    </source>
</evidence>
<dbReference type="Proteomes" id="UP000326570">
    <property type="component" value="Unassembled WGS sequence"/>
</dbReference>
<comment type="caution">
    <text evidence="3">The sequence shown here is derived from an EMBL/GenBank/DDBJ whole genome shotgun (WGS) entry which is preliminary data.</text>
</comment>
<dbReference type="RefSeq" id="WP_150904853.1">
    <property type="nucleotide sequence ID" value="NZ_VTWT01000009.1"/>
</dbReference>
<accession>A0A5N1IS66</accession>
<feature type="transmembrane region" description="Helical" evidence="1">
    <location>
        <begin position="186"/>
        <end position="207"/>
    </location>
</feature>
<dbReference type="InterPro" id="IPR002656">
    <property type="entry name" value="Acyl_transf_3_dom"/>
</dbReference>
<name>A0A5N1IS66_9BACT</name>
<feature type="transmembrane region" description="Helical" evidence="1">
    <location>
        <begin position="252"/>
        <end position="272"/>
    </location>
</feature>
<dbReference type="EMBL" id="VTWT01000009">
    <property type="protein sequence ID" value="KAA9327349.1"/>
    <property type="molecule type" value="Genomic_DNA"/>
</dbReference>
<sequence length="390" mass="44291">MNKPFLAPVPNKSIQDNSRPIYLPGLNGIRAIAAVAVVVSHITLSLNEFGLDSKIFGTDQDGNARGLDLAGNGVTIFFTLSGFLITYLILKEKEVSEVKIKEFYLRRVLRIWPLYYLYFFVCLITIILYSIPIEKSAIPYYIFLAANIPFIIGTTLPLVGHFWSLGVEEQFYLFFPQIARFSNRKLLMASIALLLIFLILKAVFWVIRQKSGFDLPLLAISVTRFHIMLIGVIGAILYYYKQSHFLAVSTHKLTQAISWGCIFLIAINRFHIASVIDSELIATIAVFLIIGQITRKNNLINLDNKVCDFIGKISYGIYVIHPLLIFLFAKLIGRFESATVLNYLTVYFSITAITILLSYISYEFYEKRFLKLKAKYSVIKSSNSRNGADH</sequence>
<keyword evidence="4" id="KW-1185">Reference proteome</keyword>
<dbReference type="Pfam" id="PF01757">
    <property type="entry name" value="Acyl_transf_3"/>
    <property type="match status" value="1"/>
</dbReference>
<feature type="domain" description="Acyltransferase 3" evidence="2">
    <location>
        <begin position="24"/>
        <end position="362"/>
    </location>
</feature>
<proteinExistence type="predicted"/>
<evidence type="ECO:0000313" key="3">
    <source>
        <dbReference type="EMBL" id="KAA9327349.1"/>
    </source>
</evidence>
<gene>
    <name evidence="3" type="ORF">F0P94_15645</name>
</gene>
<feature type="transmembrane region" description="Helical" evidence="1">
    <location>
        <begin position="344"/>
        <end position="365"/>
    </location>
</feature>
<feature type="transmembrane region" description="Helical" evidence="1">
    <location>
        <begin position="315"/>
        <end position="332"/>
    </location>
</feature>
<dbReference type="GO" id="GO:0000271">
    <property type="term" value="P:polysaccharide biosynthetic process"/>
    <property type="evidence" value="ECO:0007669"/>
    <property type="project" value="TreeGrafter"/>
</dbReference>
<dbReference type="AlphaFoldDB" id="A0A5N1IS66"/>
<evidence type="ECO:0000256" key="1">
    <source>
        <dbReference type="SAM" id="Phobius"/>
    </source>
</evidence>
<protein>
    <submittedName>
        <fullName evidence="3">Acyltransferase</fullName>
    </submittedName>
</protein>
<dbReference type="GO" id="GO:0016747">
    <property type="term" value="F:acyltransferase activity, transferring groups other than amino-acyl groups"/>
    <property type="evidence" value="ECO:0007669"/>
    <property type="project" value="InterPro"/>
</dbReference>
<reference evidence="3 4" key="1">
    <citation type="submission" date="2019-09" db="EMBL/GenBank/DDBJ databases">
        <title>Genome sequence of Adhaeribacter sp. M2.</title>
        <authorList>
            <person name="Srinivasan S."/>
        </authorList>
    </citation>
    <scope>NUCLEOTIDE SEQUENCE [LARGE SCALE GENOMIC DNA]</scope>
    <source>
        <strain evidence="3 4">M2</strain>
    </source>
</reference>
<feature type="transmembrane region" description="Helical" evidence="1">
    <location>
        <begin position="219"/>
        <end position="240"/>
    </location>
</feature>
<feature type="transmembrane region" description="Helical" evidence="1">
    <location>
        <begin position="21"/>
        <end position="44"/>
    </location>
</feature>
<organism evidence="3 4">
    <name type="scientific">Adhaeribacter soli</name>
    <dbReference type="NCBI Taxonomy" id="2607655"/>
    <lineage>
        <taxon>Bacteria</taxon>
        <taxon>Pseudomonadati</taxon>
        <taxon>Bacteroidota</taxon>
        <taxon>Cytophagia</taxon>
        <taxon>Cytophagales</taxon>
        <taxon>Hymenobacteraceae</taxon>
        <taxon>Adhaeribacter</taxon>
    </lineage>
</organism>
<keyword evidence="3" id="KW-0808">Transferase</keyword>
<dbReference type="PANTHER" id="PTHR23028">
    <property type="entry name" value="ACETYLTRANSFERASE"/>
    <property type="match status" value="1"/>
</dbReference>
<feature type="transmembrane region" description="Helical" evidence="1">
    <location>
        <begin position="69"/>
        <end position="90"/>
    </location>
</feature>
<dbReference type="InterPro" id="IPR050879">
    <property type="entry name" value="Acyltransferase_3"/>
</dbReference>
<dbReference type="PANTHER" id="PTHR23028:SF53">
    <property type="entry name" value="ACYL_TRANSF_3 DOMAIN-CONTAINING PROTEIN"/>
    <property type="match status" value="1"/>
</dbReference>
<keyword evidence="1" id="KW-1133">Transmembrane helix</keyword>
<evidence type="ECO:0000313" key="4">
    <source>
        <dbReference type="Proteomes" id="UP000326570"/>
    </source>
</evidence>
<keyword evidence="3" id="KW-0012">Acyltransferase</keyword>
<keyword evidence="1" id="KW-0812">Transmembrane</keyword>
<feature type="transmembrane region" description="Helical" evidence="1">
    <location>
        <begin position="111"/>
        <end position="132"/>
    </location>
</feature>